<organism evidence="1">
    <name type="scientific">viral metagenome</name>
    <dbReference type="NCBI Taxonomy" id="1070528"/>
    <lineage>
        <taxon>unclassified sequences</taxon>
        <taxon>metagenomes</taxon>
        <taxon>organismal metagenomes</taxon>
    </lineage>
</organism>
<proteinExistence type="predicted"/>
<reference evidence="1" key="1">
    <citation type="journal article" date="2020" name="Nature">
        <title>Giant virus diversity and host interactions through global metagenomics.</title>
        <authorList>
            <person name="Schulz F."/>
            <person name="Roux S."/>
            <person name="Paez-Espino D."/>
            <person name="Jungbluth S."/>
            <person name="Walsh D.A."/>
            <person name="Denef V.J."/>
            <person name="McMahon K.D."/>
            <person name="Konstantinidis K.T."/>
            <person name="Eloe-Fadrosh E.A."/>
            <person name="Kyrpides N.C."/>
            <person name="Woyke T."/>
        </authorList>
    </citation>
    <scope>NUCLEOTIDE SEQUENCE</scope>
    <source>
        <strain evidence="1">GVMAG-M-3300009068-24</strain>
    </source>
</reference>
<protein>
    <submittedName>
        <fullName evidence="1">Uncharacterized protein</fullName>
    </submittedName>
</protein>
<name>A0A6C0EN00_9ZZZZ</name>
<accession>A0A6C0EN00</accession>
<dbReference type="EMBL" id="MN738881">
    <property type="protein sequence ID" value="QHT29710.1"/>
    <property type="molecule type" value="Genomic_DNA"/>
</dbReference>
<sequence>MTHCDCDVCRRRHKDECVREPCRCRKCEKRLRSHRPLCDTVRDCERVTKDIVLPPCLTAAEDTCRRIDIKNDHIVVITFH</sequence>
<evidence type="ECO:0000313" key="1">
    <source>
        <dbReference type="EMBL" id="QHT29710.1"/>
    </source>
</evidence>
<dbReference type="AlphaFoldDB" id="A0A6C0EN00"/>